<evidence type="ECO:0000313" key="13">
    <source>
        <dbReference type="EMBL" id="AHM94047.1"/>
    </source>
</evidence>
<dbReference type="SUPFAM" id="SSF52954">
    <property type="entry name" value="Class II aaRS ABD-related"/>
    <property type="match status" value="1"/>
</dbReference>
<evidence type="ECO:0000256" key="6">
    <source>
        <dbReference type="ARBA" id="ARBA00022840"/>
    </source>
</evidence>
<evidence type="ECO:0000256" key="3">
    <source>
        <dbReference type="ARBA" id="ARBA00022490"/>
    </source>
</evidence>
<organism evidence="13">
    <name type="scientific">Candidatus Aramenus sulfurataquae</name>
    <dbReference type="NCBI Taxonomy" id="1326980"/>
    <lineage>
        <taxon>Archaea</taxon>
        <taxon>Thermoproteota</taxon>
        <taxon>Thermoprotei</taxon>
        <taxon>Sulfolobales</taxon>
        <taxon>Sulfolobaceae</taxon>
        <taxon>Candidatus Aramenus</taxon>
    </lineage>
</organism>
<accession>A0A075DN12</accession>
<dbReference type="PANTHER" id="PTHR43707">
    <property type="entry name" value="HISTIDYL-TRNA SYNTHETASE"/>
    <property type="match status" value="1"/>
</dbReference>
<feature type="binding site" evidence="11">
    <location>
        <position position="123"/>
    </location>
    <ligand>
        <name>L-histidine</name>
        <dbReference type="ChEBI" id="CHEBI:57595"/>
    </ligand>
</feature>
<evidence type="ECO:0000256" key="11">
    <source>
        <dbReference type="PIRSR" id="PIRSR001549-1"/>
    </source>
</evidence>
<dbReference type="NCBIfam" id="TIGR00442">
    <property type="entry name" value="hisS"/>
    <property type="match status" value="1"/>
</dbReference>
<dbReference type="GO" id="GO:0005737">
    <property type="term" value="C:cytoplasm"/>
    <property type="evidence" value="ECO:0007669"/>
    <property type="project" value="UniProtKB-SubCell"/>
</dbReference>
<evidence type="ECO:0000256" key="10">
    <source>
        <dbReference type="HAMAP-Rule" id="MF_00127"/>
    </source>
</evidence>
<dbReference type="GO" id="GO:0005524">
    <property type="term" value="F:ATP binding"/>
    <property type="evidence" value="ECO:0007669"/>
    <property type="project" value="UniProtKB-UniRule"/>
</dbReference>
<dbReference type="InterPro" id="IPR036621">
    <property type="entry name" value="Anticodon-bd_dom_sf"/>
</dbReference>
<evidence type="ECO:0000256" key="4">
    <source>
        <dbReference type="ARBA" id="ARBA00022598"/>
    </source>
</evidence>
<dbReference type="FunFam" id="3.30.930.10:FF:000121">
    <property type="entry name" value="Histidine--tRNA ligase"/>
    <property type="match status" value="1"/>
</dbReference>
<dbReference type="SUPFAM" id="SSF55681">
    <property type="entry name" value="Class II aaRS and biotin synthetases"/>
    <property type="match status" value="1"/>
</dbReference>
<gene>
    <name evidence="10 13" type="primary">hisS</name>
</gene>
<feature type="binding site" evidence="11">
    <location>
        <position position="127"/>
    </location>
    <ligand>
        <name>L-histidine</name>
        <dbReference type="ChEBI" id="CHEBI:57595"/>
    </ligand>
</feature>
<proteinExistence type="inferred from homology"/>
<feature type="binding site" evidence="11">
    <location>
        <begin position="79"/>
        <end position="81"/>
    </location>
    <ligand>
        <name>L-histidine</name>
        <dbReference type="ChEBI" id="CHEBI:57595"/>
    </ligand>
</feature>
<dbReference type="InterPro" id="IPR004516">
    <property type="entry name" value="HisRS/HisZ"/>
</dbReference>
<dbReference type="InterPro" id="IPR041715">
    <property type="entry name" value="HisRS-like_core"/>
</dbReference>
<dbReference type="InterPro" id="IPR015807">
    <property type="entry name" value="His-tRNA-ligase"/>
</dbReference>
<keyword evidence="8 10" id="KW-0030">Aminoacyl-tRNA synthetase</keyword>
<feature type="binding site" evidence="11">
    <location>
        <begin position="271"/>
        <end position="272"/>
    </location>
    <ligand>
        <name>L-histidine</name>
        <dbReference type="ChEBI" id="CHEBI:57595"/>
    </ligand>
</feature>
<feature type="domain" description="Aminoacyl-transfer RNA synthetases class-II family profile" evidence="12">
    <location>
        <begin position="22"/>
        <end position="330"/>
    </location>
</feature>
<protein>
    <recommendedName>
        <fullName evidence="10">Histidine--tRNA ligase</fullName>
        <ecNumber evidence="10">6.1.1.21</ecNumber>
    </recommendedName>
    <alternativeName>
        <fullName evidence="10">Histidyl-tRNA synthetase</fullName>
        <shortName evidence="10">HisRS</shortName>
    </alternativeName>
</protein>
<name>A0A075DN12_9CREN</name>
<dbReference type="AlphaFoldDB" id="A0A075DN12"/>
<dbReference type="PROSITE" id="PS50862">
    <property type="entry name" value="AA_TRNA_LIGASE_II"/>
    <property type="match status" value="1"/>
</dbReference>
<evidence type="ECO:0000256" key="7">
    <source>
        <dbReference type="ARBA" id="ARBA00022917"/>
    </source>
</evidence>
<dbReference type="PIRSF" id="PIRSF001549">
    <property type="entry name" value="His-tRNA_synth"/>
    <property type="match status" value="1"/>
</dbReference>
<evidence type="ECO:0000256" key="5">
    <source>
        <dbReference type="ARBA" id="ARBA00022741"/>
    </source>
</evidence>
<evidence type="ECO:0000256" key="8">
    <source>
        <dbReference type="ARBA" id="ARBA00023146"/>
    </source>
</evidence>
<dbReference type="InterPro" id="IPR004154">
    <property type="entry name" value="Anticodon-bd"/>
</dbReference>
<dbReference type="Pfam" id="PF03129">
    <property type="entry name" value="HGTP_anticodon"/>
    <property type="match status" value="1"/>
</dbReference>
<dbReference type="Gene3D" id="3.40.50.800">
    <property type="entry name" value="Anticodon-binding domain"/>
    <property type="match status" value="1"/>
</dbReference>
<evidence type="ECO:0000256" key="1">
    <source>
        <dbReference type="ARBA" id="ARBA00004496"/>
    </source>
</evidence>
<dbReference type="CDD" id="cd00773">
    <property type="entry name" value="HisRS-like_core"/>
    <property type="match status" value="1"/>
</dbReference>
<keyword evidence="5 10" id="KW-0547">Nucleotide-binding</keyword>
<dbReference type="GO" id="GO:0004821">
    <property type="term" value="F:histidine-tRNA ligase activity"/>
    <property type="evidence" value="ECO:0007669"/>
    <property type="project" value="UniProtKB-UniRule"/>
</dbReference>
<evidence type="ECO:0000256" key="2">
    <source>
        <dbReference type="ARBA" id="ARBA00008226"/>
    </source>
</evidence>
<dbReference type="Gene3D" id="3.30.930.10">
    <property type="entry name" value="Bira Bifunctional Protein, Domain 2"/>
    <property type="match status" value="1"/>
</dbReference>
<dbReference type="InterPro" id="IPR004517">
    <property type="entry name" value="HisZ"/>
</dbReference>
<dbReference type="HAMAP" id="MF_00125">
    <property type="entry name" value="HisZ"/>
    <property type="match status" value="1"/>
</dbReference>
<dbReference type="PANTHER" id="PTHR43707:SF1">
    <property type="entry name" value="HISTIDINE--TRNA LIGASE, MITOCHONDRIAL-RELATED"/>
    <property type="match status" value="1"/>
</dbReference>
<feature type="binding site" evidence="11">
    <location>
        <position position="109"/>
    </location>
    <ligand>
        <name>L-histidine</name>
        <dbReference type="ChEBI" id="CHEBI:57595"/>
    </ligand>
</feature>
<evidence type="ECO:0000259" key="12">
    <source>
        <dbReference type="PROSITE" id="PS50862"/>
    </source>
</evidence>
<evidence type="ECO:0000256" key="9">
    <source>
        <dbReference type="ARBA" id="ARBA00047639"/>
    </source>
</evidence>
<dbReference type="GO" id="GO:0000105">
    <property type="term" value="P:L-histidine biosynthetic process"/>
    <property type="evidence" value="ECO:0007669"/>
    <property type="project" value="InterPro"/>
</dbReference>
<sequence length="422" mass="47915">MVSTEPPRGMRDLVFEEAQKIRHIEQLFRAHVELAGYNEAITPIVEEFELFSLKSGEEIRNTMYVFLDKAGRELALRPEITPSIVRLYLNSMQHLPKPVRLYYIGRVYRYDEPQQGRYREFRQGGVELLGSDSLYSDVEVLDLLYSFYKRLGIADDISVKINNIGIYRLLFRKYGINDYLQEHLLHLIDKGKKDEALQILQDHVKDSAGIDLATKLIRSEVKMENVDELISSVNVEGLAEEVERIRKIVQVLGSLGVKLNVDLSFVRGLAYYTGVIFEVTHPKVNFSIAGGGRYDGLVEVYGGPRTPAIGFAIGIERTSAVLNYERKSQPQVVVIALDDSVIDYALVIANLLREKGISTLFNVKEQQLGKLLMAYYEQNVKVALIIGTNEKSSQKVTIKDLSSRTQEVVGIDEILDRLRQIL</sequence>
<keyword evidence="7 10" id="KW-0648">Protein biosynthesis</keyword>
<comment type="similarity">
    <text evidence="2 10">Belongs to the class-II aminoacyl-tRNA synthetase family.</text>
</comment>
<comment type="catalytic activity">
    <reaction evidence="9 10">
        <text>tRNA(His) + L-histidine + ATP = L-histidyl-tRNA(His) + AMP + diphosphate + H(+)</text>
        <dbReference type="Rhea" id="RHEA:17313"/>
        <dbReference type="Rhea" id="RHEA-COMP:9665"/>
        <dbReference type="Rhea" id="RHEA-COMP:9689"/>
        <dbReference type="ChEBI" id="CHEBI:15378"/>
        <dbReference type="ChEBI" id="CHEBI:30616"/>
        <dbReference type="ChEBI" id="CHEBI:33019"/>
        <dbReference type="ChEBI" id="CHEBI:57595"/>
        <dbReference type="ChEBI" id="CHEBI:78442"/>
        <dbReference type="ChEBI" id="CHEBI:78527"/>
        <dbReference type="ChEBI" id="CHEBI:456215"/>
        <dbReference type="EC" id="6.1.1.21"/>
    </reaction>
</comment>
<dbReference type="EMBL" id="KC912719">
    <property type="protein sequence ID" value="AHM94047.1"/>
    <property type="molecule type" value="Genomic_DNA"/>
</dbReference>
<keyword evidence="3 10" id="KW-0963">Cytoplasm</keyword>
<feature type="binding site" evidence="11">
    <location>
        <position position="267"/>
    </location>
    <ligand>
        <name>L-histidine</name>
        <dbReference type="ChEBI" id="CHEBI:57595"/>
    </ligand>
</feature>
<dbReference type="InterPro" id="IPR006195">
    <property type="entry name" value="aa-tRNA-synth_II"/>
</dbReference>
<dbReference type="InterPro" id="IPR045864">
    <property type="entry name" value="aa-tRNA-synth_II/BPL/LPL"/>
</dbReference>
<dbReference type="Pfam" id="PF13393">
    <property type="entry name" value="tRNA-synt_His"/>
    <property type="match status" value="1"/>
</dbReference>
<keyword evidence="6 10" id="KW-0067">ATP-binding</keyword>
<dbReference type="HAMAP" id="MF_00127">
    <property type="entry name" value="His_tRNA_synth"/>
    <property type="match status" value="1"/>
</dbReference>
<dbReference type="GO" id="GO:0006427">
    <property type="term" value="P:histidyl-tRNA aminoacylation"/>
    <property type="evidence" value="ECO:0007669"/>
    <property type="project" value="UniProtKB-UniRule"/>
</dbReference>
<comment type="subcellular location">
    <subcellularLocation>
        <location evidence="1 10">Cytoplasm</location>
    </subcellularLocation>
</comment>
<reference evidence="13" key="1">
    <citation type="submission" date="2013-04" db="EMBL/GenBank/DDBJ databases">
        <title>Phylogenetic diversity of archaeal communities inhabiting Mexican hot springs.</title>
        <authorList>
            <person name="Servin-Garciduenas L.E."/>
            <person name="Pacheco-Lamas H.R."/>
            <person name="Peng X."/>
            <person name="Garrett R.A."/>
            <person name="Campos-Garcia J."/>
            <person name="Martinez-Romero E."/>
        </authorList>
    </citation>
    <scope>NUCLEOTIDE SEQUENCE</scope>
</reference>
<dbReference type="EC" id="6.1.1.21" evidence="10"/>
<keyword evidence="4 10" id="KW-0436">Ligase</keyword>